<feature type="domain" description="Response regulatory" evidence="6">
    <location>
        <begin position="3"/>
        <end position="126"/>
    </location>
</feature>
<dbReference type="PANTHER" id="PTHR37299:SF3">
    <property type="entry name" value="STAGE 0 SPORULATION PROTEIN A HOMOLOG"/>
    <property type="match status" value="1"/>
</dbReference>
<dbReference type="Proteomes" id="UP000076405">
    <property type="component" value="Chromosome"/>
</dbReference>
<dbReference type="CDD" id="cd17533">
    <property type="entry name" value="REC_LytTR_AgrA-like"/>
    <property type="match status" value="1"/>
</dbReference>
<feature type="domain" description="HTH LytTR-type" evidence="7">
    <location>
        <begin position="144"/>
        <end position="246"/>
    </location>
</feature>
<dbReference type="SUPFAM" id="SSF52172">
    <property type="entry name" value="CheY-like"/>
    <property type="match status" value="1"/>
</dbReference>
<evidence type="ECO:0000313" key="9">
    <source>
        <dbReference type="EMBL" id="AMV67152.1"/>
    </source>
</evidence>
<evidence type="ECO:0000259" key="6">
    <source>
        <dbReference type="PROSITE" id="PS50110"/>
    </source>
</evidence>
<evidence type="ECO:0000313" key="11">
    <source>
        <dbReference type="Proteomes" id="UP000076405"/>
    </source>
</evidence>
<evidence type="ECO:0000256" key="2">
    <source>
        <dbReference type="ARBA" id="ARBA00023012"/>
    </source>
</evidence>
<dbReference type="Proteomes" id="UP000076244">
    <property type="component" value="Chromosome"/>
</dbReference>
<keyword evidence="3" id="KW-0010">Activator</keyword>
<dbReference type="Pfam" id="PF04397">
    <property type="entry name" value="LytTR"/>
    <property type="match status" value="1"/>
</dbReference>
<dbReference type="GeneID" id="57276273"/>
<dbReference type="EMBL" id="CP012275">
    <property type="protein sequence ID" value="AMV62960.1"/>
    <property type="molecule type" value="Genomic_DNA"/>
</dbReference>
<dbReference type="RefSeq" id="WP_046871006.1">
    <property type="nucleotide sequence ID" value="NZ_BAAAXI010000163.1"/>
</dbReference>
<gene>
    <name evidence="8" type="ORF">ADU70_1476</name>
    <name evidence="9" type="ORF">ADU72_1219</name>
</gene>
<dbReference type="SMART" id="SM00448">
    <property type="entry name" value="REC"/>
    <property type="match status" value="1"/>
</dbReference>
<keyword evidence="2" id="KW-0902">Two-component regulatory system</keyword>
<keyword evidence="10" id="KW-1185">Reference proteome</keyword>
<dbReference type="InterPro" id="IPR011006">
    <property type="entry name" value="CheY-like_superfamily"/>
</dbReference>
<evidence type="ECO:0000259" key="7">
    <source>
        <dbReference type="PROSITE" id="PS50930"/>
    </source>
</evidence>
<comment type="function">
    <text evidence="4">Required for high-level post-exponential phase expression of a series of secreted proteins.</text>
</comment>
<dbReference type="GO" id="GO:0000156">
    <property type="term" value="F:phosphorelay response regulator activity"/>
    <property type="evidence" value="ECO:0007669"/>
    <property type="project" value="InterPro"/>
</dbReference>
<accession>A0A0R2HLA3</accession>
<dbReference type="GO" id="GO:0003677">
    <property type="term" value="F:DNA binding"/>
    <property type="evidence" value="ECO:0007669"/>
    <property type="project" value="InterPro"/>
</dbReference>
<dbReference type="PROSITE" id="PS50930">
    <property type="entry name" value="HTH_LYTTR"/>
    <property type="match status" value="1"/>
</dbReference>
<dbReference type="AlphaFoldDB" id="A0A0R2HLA3"/>
<dbReference type="PROSITE" id="PS50110">
    <property type="entry name" value="RESPONSE_REGULATORY"/>
    <property type="match status" value="1"/>
</dbReference>
<dbReference type="InterPro" id="IPR046947">
    <property type="entry name" value="LytR-like"/>
</dbReference>
<dbReference type="SMART" id="SM00850">
    <property type="entry name" value="LytTR"/>
    <property type="match status" value="1"/>
</dbReference>
<dbReference type="OrthoDB" id="9809318at2"/>
<dbReference type="Gene3D" id="2.40.50.1020">
    <property type="entry name" value="LytTr DNA-binding domain"/>
    <property type="match status" value="1"/>
</dbReference>
<protein>
    <submittedName>
        <fullName evidence="8">Three-component quorum-sensing regulatory system, response regulator</fullName>
    </submittedName>
</protein>
<evidence type="ECO:0000313" key="8">
    <source>
        <dbReference type="EMBL" id="AMV62960.1"/>
    </source>
</evidence>
<dbReference type="InterPro" id="IPR007492">
    <property type="entry name" value="LytTR_DNA-bd_dom"/>
</dbReference>
<evidence type="ECO:0000256" key="1">
    <source>
        <dbReference type="ARBA" id="ARBA00022490"/>
    </source>
</evidence>
<sequence>MFSIYLLEDNVEQQAYYAKVIKNTIMINDYAMKLVCATNDVEKLESSILDQEQGLFFLDMEIGSQTDAGLKLASKIRQKMPFAQIVFITTHDELAFLTLERKIAPLDYILKDKTLEDIKSKIIEDINLARAQYVEALYHQQKLFGYRIGSRYFSVPMNELVMLYTVKERPGSVTMIAKKRQAEFPGNLNNLEEKYTNLFRCDKSYLVNLDHVTSFDAQARQLQFNQGLVCKVSFRKARDLTKLMKDRES</sequence>
<keyword evidence="5" id="KW-0597">Phosphoprotein</keyword>
<evidence type="ECO:0000256" key="3">
    <source>
        <dbReference type="ARBA" id="ARBA00023159"/>
    </source>
</evidence>
<feature type="modified residue" description="4-aspartylphosphate" evidence="5">
    <location>
        <position position="59"/>
    </location>
</feature>
<dbReference type="PANTHER" id="PTHR37299">
    <property type="entry name" value="TRANSCRIPTIONAL REGULATOR-RELATED"/>
    <property type="match status" value="1"/>
</dbReference>
<dbReference type="Gene3D" id="3.40.50.2300">
    <property type="match status" value="1"/>
</dbReference>
<evidence type="ECO:0000256" key="5">
    <source>
        <dbReference type="PROSITE-ProRule" id="PRU00169"/>
    </source>
</evidence>
<evidence type="ECO:0000256" key="4">
    <source>
        <dbReference type="ARBA" id="ARBA00037164"/>
    </source>
</evidence>
<dbReference type="EMBL" id="CP012288">
    <property type="protein sequence ID" value="AMV67152.1"/>
    <property type="molecule type" value="Genomic_DNA"/>
</dbReference>
<proteinExistence type="predicted"/>
<evidence type="ECO:0000313" key="10">
    <source>
        <dbReference type="Proteomes" id="UP000076244"/>
    </source>
</evidence>
<dbReference type="KEGG" id="pdm:ADU72_1219"/>
<name>A0A0R2HLA3_9LACO</name>
<reference evidence="10 11" key="1">
    <citation type="journal article" date="2016" name="PLoS ONE">
        <title>The Identification of Novel Diagnostic Marker Genes for the Detection of Beer Spoiling Pediococcus damnosus Strains Using the BlAst Diagnostic Gene findEr.</title>
        <authorList>
            <person name="Behr J."/>
            <person name="Geissler A.J."/>
            <person name="Schmid J."/>
            <person name="Zehe A."/>
            <person name="Vogel R.F."/>
        </authorList>
    </citation>
    <scope>NUCLEOTIDE SEQUENCE [LARGE SCALE GENOMIC DNA]</scope>
    <source>
        <strain evidence="8 11">TMW 2.1533</strain>
        <strain evidence="9 10">TMW 2.1535</strain>
    </source>
</reference>
<organism evidence="8 11">
    <name type="scientific">Pediococcus damnosus</name>
    <dbReference type="NCBI Taxonomy" id="51663"/>
    <lineage>
        <taxon>Bacteria</taxon>
        <taxon>Bacillati</taxon>
        <taxon>Bacillota</taxon>
        <taxon>Bacilli</taxon>
        <taxon>Lactobacillales</taxon>
        <taxon>Lactobacillaceae</taxon>
        <taxon>Pediococcus</taxon>
    </lineage>
</organism>
<keyword evidence="1" id="KW-0963">Cytoplasm</keyword>
<dbReference type="InterPro" id="IPR001789">
    <property type="entry name" value="Sig_transdc_resp-reg_receiver"/>
</dbReference>